<sequence length="160" mass="18616">MEQLIFNHMDKVRDMTIQTIDRIPEELVDQVPEDSRNNIRWNFGHIALIQEKLAYGVLGEEAKVPENFSDYFAPGSSPADWQGTPPSLEQIEEVLDEQRERIKRSHLGKLEEELPEPFTNSAGITFHTAGDTLMFSFFHEGLHLEAVKQIYRRLRKKHTR</sequence>
<dbReference type="Pfam" id="PF12867">
    <property type="entry name" value="DinB_2"/>
    <property type="match status" value="1"/>
</dbReference>
<keyword evidence="3" id="KW-1185">Reference proteome</keyword>
<protein>
    <submittedName>
        <fullName evidence="2">DinB family protein</fullName>
    </submittedName>
</protein>
<dbReference type="EMBL" id="JBHRRZ010000017">
    <property type="protein sequence ID" value="MFC2949088.1"/>
    <property type="molecule type" value="Genomic_DNA"/>
</dbReference>
<comment type="caution">
    <text evidence="2">The sequence shown here is derived from an EMBL/GenBank/DDBJ whole genome shotgun (WGS) entry which is preliminary data.</text>
</comment>
<organism evidence="2 3">
    <name type="scientific">Virgibacillus sediminis</name>
    <dbReference type="NCBI Taxonomy" id="202260"/>
    <lineage>
        <taxon>Bacteria</taxon>
        <taxon>Bacillati</taxon>
        <taxon>Bacillota</taxon>
        <taxon>Bacilli</taxon>
        <taxon>Bacillales</taxon>
        <taxon>Bacillaceae</taxon>
        <taxon>Virgibacillus</taxon>
    </lineage>
</organism>
<dbReference type="RefSeq" id="WP_390306797.1">
    <property type="nucleotide sequence ID" value="NZ_JBHRRZ010000017.1"/>
</dbReference>
<gene>
    <name evidence="2" type="ORF">ACFODW_12145</name>
</gene>
<dbReference type="InterPro" id="IPR024775">
    <property type="entry name" value="DinB-like"/>
</dbReference>
<name>A0ABV7A8A7_9BACI</name>
<reference evidence="3" key="1">
    <citation type="journal article" date="2019" name="Int. J. Syst. Evol. Microbiol.">
        <title>The Global Catalogue of Microorganisms (GCM) 10K type strain sequencing project: providing services to taxonomists for standard genome sequencing and annotation.</title>
        <authorList>
            <consortium name="The Broad Institute Genomics Platform"/>
            <consortium name="The Broad Institute Genome Sequencing Center for Infectious Disease"/>
            <person name="Wu L."/>
            <person name="Ma J."/>
        </authorList>
    </citation>
    <scope>NUCLEOTIDE SEQUENCE [LARGE SCALE GENOMIC DNA]</scope>
    <source>
        <strain evidence="3">KCTC 13193</strain>
    </source>
</reference>
<accession>A0ABV7A8A7</accession>
<dbReference type="SUPFAM" id="SSF109854">
    <property type="entry name" value="DinB/YfiT-like putative metalloenzymes"/>
    <property type="match status" value="1"/>
</dbReference>
<dbReference type="InterPro" id="IPR034660">
    <property type="entry name" value="DinB/YfiT-like"/>
</dbReference>
<dbReference type="Proteomes" id="UP001595387">
    <property type="component" value="Unassembled WGS sequence"/>
</dbReference>
<dbReference type="Gene3D" id="1.20.120.450">
    <property type="entry name" value="dinb family like domain"/>
    <property type="match status" value="1"/>
</dbReference>
<evidence type="ECO:0000313" key="3">
    <source>
        <dbReference type="Proteomes" id="UP001595387"/>
    </source>
</evidence>
<feature type="domain" description="DinB-like" evidence="1">
    <location>
        <begin position="9"/>
        <end position="145"/>
    </location>
</feature>
<proteinExistence type="predicted"/>
<evidence type="ECO:0000313" key="2">
    <source>
        <dbReference type="EMBL" id="MFC2949088.1"/>
    </source>
</evidence>
<evidence type="ECO:0000259" key="1">
    <source>
        <dbReference type="Pfam" id="PF12867"/>
    </source>
</evidence>